<organism evidence="1">
    <name type="scientific">Rhizophora mucronata</name>
    <name type="common">Asiatic mangrove</name>
    <dbReference type="NCBI Taxonomy" id="61149"/>
    <lineage>
        <taxon>Eukaryota</taxon>
        <taxon>Viridiplantae</taxon>
        <taxon>Streptophyta</taxon>
        <taxon>Embryophyta</taxon>
        <taxon>Tracheophyta</taxon>
        <taxon>Spermatophyta</taxon>
        <taxon>Magnoliopsida</taxon>
        <taxon>eudicotyledons</taxon>
        <taxon>Gunneridae</taxon>
        <taxon>Pentapetalae</taxon>
        <taxon>rosids</taxon>
        <taxon>fabids</taxon>
        <taxon>Malpighiales</taxon>
        <taxon>Rhizophoraceae</taxon>
        <taxon>Rhizophora</taxon>
    </lineage>
</organism>
<dbReference type="AlphaFoldDB" id="A0A2P2NX86"/>
<proteinExistence type="predicted"/>
<accession>A0A2P2NX86</accession>
<name>A0A2P2NX86_RHIMU</name>
<evidence type="ECO:0000313" key="1">
    <source>
        <dbReference type="EMBL" id="MBX46981.1"/>
    </source>
</evidence>
<protein>
    <submittedName>
        <fullName evidence="1">Uncharacterized protein</fullName>
    </submittedName>
</protein>
<reference evidence="1" key="1">
    <citation type="submission" date="2018-02" db="EMBL/GenBank/DDBJ databases">
        <title>Rhizophora mucronata_Transcriptome.</title>
        <authorList>
            <person name="Meera S.P."/>
            <person name="Sreeshan A."/>
            <person name="Augustine A."/>
        </authorList>
    </citation>
    <scope>NUCLEOTIDE SEQUENCE</scope>
    <source>
        <tissue evidence="1">Leaf</tissue>
    </source>
</reference>
<sequence>MQRPYISLKSRKGGWSSRVSLCRWYPQHFW</sequence>
<dbReference type="EMBL" id="GGEC01066497">
    <property type="protein sequence ID" value="MBX46981.1"/>
    <property type="molecule type" value="Transcribed_RNA"/>
</dbReference>